<dbReference type="InterPro" id="IPR009027">
    <property type="entry name" value="Ribosomal_bL9/RNase_H1_N"/>
</dbReference>
<dbReference type="Gene3D" id="3.40.970.10">
    <property type="entry name" value="Ribonuclease H1, N-terminal domain"/>
    <property type="match status" value="1"/>
</dbReference>
<gene>
    <name evidence="3" type="ORF">PIB30_029486</name>
</gene>
<comment type="caution">
    <text evidence="3">The sequence shown here is derived from an EMBL/GenBank/DDBJ whole genome shotgun (WGS) entry which is preliminary data.</text>
</comment>
<feature type="compositionally biased region" description="Gly residues" evidence="1">
    <location>
        <begin position="76"/>
        <end position="88"/>
    </location>
</feature>
<dbReference type="SUPFAM" id="SSF55658">
    <property type="entry name" value="L9 N-domain-like"/>
    <property type="match status" value="1"/>
</dbReference>
<evidence type="ECO:0000256" key="1">
    <source>
        <dbReference type="SAM" id="MobiDB-lite"/>
    </source>
</evidence>
<organism evidence="3 4">
    <name type="scientific">Stylosanthes scabra</name>
    <dbReference type="NCBI Taxonomy" id="79078"/>
    <lineage>
        <taxon>Eukaryota</taxon>
        <taxon>Viridiplantae</taxon>
        <taxon>Streptophyta</taxon>
        <taxon>Embryophyta</taxon>
        <taxon>Tracheophyta</taxon>
        <taxon>Spermatophyta</taxon>
        <taxon>Magnoliopsida</taxon>
        <taxon>eudicotyledons</taxon>
        <taxon>Gunneridae</taxon>
        <taxon>Pentapetalae</taxon>
        <taxon>rosids</taxon>
        <taxon>fabids</taxon>
        <taxon>Fabales</taxon>
        <taxon>Fabaceae</taxon>
        <taxon>Papilionoideae</taxon>
        <taxon>50 kb inversion clade</taxon>
        <taxon>dalbergioids sensu lato</taxon>
        <taxon>Dalbergieae</taxon>
        <taxon>Pterocarpus clade</taxon>
        <taxon>Stylosanthes</taxon>
    </lineage>
</organism>
<feature type="compositionally biased region" description="Polar residues" evidence="1">
    <location>
        <begin position="93"/>
        <end position="108"/>
    </location>
</feature>
<dbReference type="EMBL" id="JASCZI010030328">
    <property type="protein sequence ID" value="MED6121369.1"/>
    <property type="molecule type" value="Genomic_DNA"/>
</dbReference>
<feature type="domain" description="Ribonuclease H1 N-terminal" evidence="2">
    <location>
        <begin position="7"/>
        <end position="50"/>
    </location>
</feature>
<dbReference type="InterPro" id="IPR011320">
    <property type="entry name" value="RNase_H1_N"/>
</dbReference>
<protein>
    <recommendedName>
        <fullName evidence="2">Ribonuclease H1 N-terminal domain-containing protein</fullName>
    </recommendedName>
</protein>
<evidence type="ECO:0000259" key="2">
    <source>
        <dbReference type="Pfam" id="PF01693"/>
    </source>
</evidence>
<dbReference type="InterPro" id="IPR037056">
    <property type="entry name" value="RNase_H1_N_sf"/>
</dbReference>
<name>A0ABU6RBZ3_9FABA</name>
<dbReference type="Proteomes" id="UP001341840">
    <property type="component" value="Unassembled WGS sequence"/>
</dbReference>
<evidence type="ECO:0000313" key="3">
    <source>
        <dbReference type="EMBL" id="MED6121369.1"/>
    </source>
</evidence>
<feature type="region of interest" description="Disordered" evidence="1">
    <location>
        <begin position="73"/>
        <end position="108"/>
    </location>
</feature>
<evidence type="ECO:0000313" key="4">
    <source>
        <dbReference type="Proteomes" id="UP001341840"/>
    </source>
</evidence>
<dbReference type="Pfam" id="PF01693">
    <property type="entry name" value="Cauli_VI"/>
    <property type="match status" value="1"/>
</dbReference>
<sequence length="108" mass="11643">MEGGARRFYAVRQGRMPGIYTSWPPANRQVKGFSNCQHRSFATLEEAVAYMDRGDDIDDGALVEQPIMVPPIAEVGPGGGARIQGGRGRGTHAANTSSASSFCSWQNR</sequence>
<proteinExistence type="predicted"/>
<accession>A0ABU6RBZ3</accession>
<reference evidence="3 4" key="1">
    <citation type="journal article" date="2023" name="Plants (Basel)">
        <title>Bridging the Gap: Combining Genomics and Transcriptomics Approaches to Understand Stylosanthes scabra, an Orphan Legume from the Brazilian Caatinga.</title>
        <authorList>
            <person name="Ferreira-Neto J.R.C."/>
            <person name="da Silva M.D."/>
            <person name="Binneck E."/>
            <person name="de Melo N.F."/>
            <person name="da Silva R.H."/>
            <person name="de Melo A.L.T.M."/>
            <person name="Pandolfi V."/>
            <person name="Bustamante F.O."/>
            <person name="Brasileiro-Vidal A.C."/>
            <person name="Benko-Iseppon A.M."/>
        </authorList>
    </citation>
    <scope>NUCLEOTIDE SEQUENCE [LARGE SCALE GENOMIC DNA]</scope>
    <source>
        <tissue evidence="3">Leaves</tissue>
    </source>
</reference>
<keyword evidence="4" id="KW-1185">Reference proteome</keyword>